<dbReference type="EMBL" id="BAAFJT010000003">
    <property type="protein sequence ID" value="GAB0185278.1"/>
    <property type="molecule type" value="Genomic_DNA"/>
</dbReference>
<comment type="caution">
    <text evidence="2">The sequence shown here is derived from an EMBL/GenBank/DDBJ whole genome shotgun (WGS) entry which is preliminary data.</text>
</comment>
<gene>
    <name evidence="2" type="ORF">GRJ2_000993100</name>
</gene>
<evidence type="ECO:0000313" key="2">
    <source>
        <dbReference type="EMBL" id="GAB0185278.1"/>
    </source>
</evidence>
<evidence type="ECO:0000256" key="1">
    <source>
        <dbReference type="SAM" id="MobiDB-lite"/>
    </source>
</evidence>
<organism evidence="2 3">
    <name type="scientific">Grus japonensis</name>
    <name type="common">Japanese crane</name>
    <name type="synonym">Red-crowned crane</name>
    <dbReference type="NCBI Taxonomy" id="30415"/>
    <lineage>
        <taxon>Eukaryota</taxon>
        <taxon>Metazoa</taxon>
        <taxon>Chordata</taxon>
        <taxon>Craniata</taxon>
        <taxon>Vertebrata</taxon>
        <taxon>Euteleostomi</taxon>
        <taxon>Archelosauria</taxon>
        <taxon>Archosauria</taxon>
        <taxon>Dinosauria</taxon>
        <taxon>Saurischia</taxon>
        <taxon>Theropoda</taxon>
        <taxon>Coelurosauria</taxon>
        <taxon>Aves</taxon>
        <taxon>Neognathae</taxon>
        <taxon>Neoaves</taxon>
        <taxon>Gruiformes</taxon>
        <taxon>Gruidae</taxon>
        <taxon>Grus</taxon>
    </lineage>
</organism>
<reference evidence="2 3" key="1">
    <citation type="submission" date="2024-06" db="EMBL/GenBank/DDBJ databases">
        <title>The draft genome of Grus japonensis, version 3.</title>
        <authorList>
            <person name="Nabeshima K."/>
            <person name="Suzuki S."/>
            <person name="Onuma M."/>
        </authorList>
    </citation>
    <scope>NUCLEOTIDE SEQUENCE [LARGE SCALE GENOMIC DNA]</scope>
    <source>
        <strain evidence="2 3">451A</strain>
    </source>
</reference>
<evidence type="ECO:0000313" key="3">
    <source>
        <dbReference type="Proteomes" id="UP001623348"/>
    </source>
</evidence>
<dbReference type="AlphaFoldDB" id="A0ABC9WII1"/>
<accession>A0ABC9WII1</accession>
<protein>
    <submittedName>
        <fullName evidence="2">Uncharacterized protein</fullName>
    </submittedName>
</protein>
<feature type="compositionally biased region" description="Basic and acidic residues" evidence="1">
    <location>
        <begin position="57"/>
        <end position="70"/>
    </location>
</feature>
<dbReference type="Proteomes" id="UP001623348">
    <property type="component" value="Unassembled WGS sequence"/>
</dbReference>
<sequence>MHGRSEPRSRGAEVLVKKRLGNRNCLFKTAQIKQRSHYHALPDILCRSSGGSLCDRGMVEHQPRSSDDRD</sequence>
<keyword evidence="3" id="KW-1185">Reference proteome</keyword>
<name>A0ABC9WII1_GRUJA</name>
<feature type="region of interest" description="Disordered" evidence="1">
    <location>
        <begin position="50"/>
        <end position="70"/>
    </location>
</feature>
<proteinExistence type="predicted"/>